<dbReference type="AlphaFoldDB" id="A0A069QFM9"/>
<evidence type="ECO:0008006" key="4">
    <source>
        <dbReference type="Google" id="ProtNLM"/>
    </source>
</evidence>
<comment type="caution">
    <text evidence="2">The sequence shown here is derived from an EMBL/GenBank/DDBJ whole genome shotgun (WGS) entry which is preliminary data.</text>
</comment>
<organism evidence="2 3">
    <name type="scientific">Hoylesella loescheii DSM 19665 = JCM 12249 = ATCC 15930</name>
    <dbReference type="NCBI Taxonomy" id="1122985"/>
    <lineage>
        <taxon>Bacteria</taxon>
        <taxon>Pseudomonadati</taxon>
        <taxon>Bacteroidota</taxon>
        <taxon>Bacteroidia</taxon>
        <taxon>Bacteroidales</taxon>
        <taxon>Prevotellaceae</taxon>
        <taxon>Hoylesella</taxon>
    </lineage>
</organism>
<dbReference type="EMBL" id="JNGW01000098">
    <property type="protein sequence ID" value="KDR51638.1"/>
    <property type="molecule type" value="Genomic_DNA"/>
</dbReference>
<gene>
    <name evidence="2" type="ORF">HMPREF1991_02360</name>
</gene>
<sequence>MRNLKYAFVAMLMPLMLASCFSDDGNYEYESLKPPTWLDNFMNRPIQVLVYGGRAVKLDGSRYFNWGKLDSLQRSQEVRYEWRMNGKLYSEQLKEEMTTDEFLKRVGLEEMPVKEQSGDFSIIEKSSGVTFKVRCTLFFKPAIGGGDFVVYSTKSPNEPNVGKLTVFRLNYLKEQGKLKENFEFGKYMLDNIPGTPRSLDVAVAKNVGAAGSLTVITEEGDAMVYNAGNLKKEWDLSSQFADGTPDNFKVSGRKDQEDGGMNTPALTWVATKDGRLFSRQFGKNYLGGKFITEPYYIDSLGYKITKFGHTNWGVTNIPCYDEKNRRVVLATTTNTSDFYKHRSFVVTLHSDQFNSPAEKMPEDAKVYFLTTMNGDEYHDNRNSWFQAYYTTGGKSMVSCFAVDNYGRRLTYLMKYPRPYEIPGHLFTNETVFLTASGEHLTGNSSKAYTDLFSEGKDLYGIQRDANRAYFGAEEIEIKKIPLEGITSKITFMVYDVMDYWVGLSGEYPHLIVGCENGDVLIYYAVPVSHPRLVKKYNVGGRVCAIKQVAMPSGYLDLY</sequence>
<accession>A0A069QFM9</accession>
<dbReference type="RefSeq" id="WP_009237144.1">
    <property type="nucleotide sequence ID" value="NZ_KB899211.1"/>
</dbReference>
<dbReference type="HOGENOM" id="CLU_498612_0_0_10"/>
<evidence type="ECO:0000256" key="1">
    <source>
        <dbReference type="SAM" id="SignalP"/>
    </source>
</evidence>
<keyword evidence="3" id="KW-1185">Reference proteome</keyword>
<evidence type="ECO:0000313" key="2">
    <source>
        <dbReference type="EMBL" id="KDR51638.1"/>
    </source>
</evidence>
<keyword evidence="1" id="KW-0732">Signal</keyword>
<name>A0A069QFM9_HOYLO</name>
<dbReference type="eggNOG" id="ENOG502ZBAG">
    <property type="taxonomic scope" value="Bacteria"/>
</dbReference>
<dbReference type="PATRIC" id="fig|1122985.7.peg.2446"/>
<feature type="chain" id="PRO_5001668465" description="Lipoprotein" evidence="1">
    <location>
        <begin position="22"/>
        <end position="558"/>
    </location>
</feature>
<proteinExistence type="predicted"/>
<dbReference type="PROSITE" id="PS51257">
    <property type="entry name" value="PROKAR_LIPOPROTEIN"/>
    <property type="match status" value="1"/>
</dbReference>
<reference evidence="2 3" key="1">
    <citation type="submission" date="2013-08" db="EMBL/GenBank/DDBJ databases">
        <authorList>
            <person name="Weinstock G."/>
            <person name="Sodergren E."/>
            <person name="Wylie T."/>
            <person name="Fulton L."/>
            <person name="Fulton R."/>
            <person name="Fronick C."/>
            <person name="O'Laughlin M."/>
            <person name="Godfrey J."/>
            <person name="Miner T."/>
            <person name="Herter B."/>
            <person name="Appelbaum E."/>
            <person name="Cordes M."/>
            <person name="Lek S."/>
            <person name="Wollam A."/>
            <person name="Pepin K.H."/>
            <person name="Palsikar V.B."/>
            <person name="Mitreva M."/>
            <person name="Wilson R.K."/>
        </authorList>
    </citation>
    <scope>NUCLEOTIDE SEQUENCE [LARGE SCALE GENOMIC DNA]</scope>
    <source>
        <strain evidence="2 3">ATCC 15930</strain>
    </source>
</reference>
<feature type="signal peptide" evidence="1">
    <location>
        <begin position="1"/>
        <end position="21"/>
    </location>
</feature>
<dbReference type="Proteomes" id="UP000027442">
    <property type="component" value="Unassembled WGS sequence"/>
</dbReference>
<evidence type="ECO:0000313" key="3">
    <source>
        <dbReference type="Proteomes" id="UP000027442"/>
    </source>
</evidence>
<protein>
    <recommendedName>
        <fullName evidence="4">Lipoprotein</fullName>
    </recommendedName>
</protein>